<reference evidence="2" key="1">
    <citation type="submission" date="2023-02" db="EMBL/GenBank/DDBJ databases">
        <title>Genome of toxic invasive species Heracleum sosnowskyi carries increased number of genes despite the absence of recent whole-genome duplications.</title>
        <authorList>
            <person name="Schelkunov M."/>
            <person name="Shtratnikova V."/>
            <person name="Makarenko M."/>
            <person name="Klepikova A."/>
            <person name="Omelchenko D."/>
            <person name="Novikova G."/>
            <person name="Obukhova E."/>
            <person name="Bogdanov V."/>
            <person name="Penin A."/>
            <person name="Logacheva M."/>
        </authorList>
    </citation>
    <scope>NUCLEOTIDE SEQUENCE</scope>
    <source>
        <strain evidence="2">Hsosn_3</strain>
        <tissue evidence="2">Leaf</tissue>
    </source>
</reference>
<evidence type="ECO:0000256" key="1">
    <source>
        <dbReference type="SAM" id="MobiDB-lite"/>
    </source>
</evidence>
<dbReference type="EMBL" id="JAUIZM010000002">
    <property type="protein sequence ID" value="KAK1396093.1"/>
    <property type="molecule type" value="Genomic_DNA"/>
</dbReference>
<feature type="region of interest" description="Disordered" evidence="1">
    <location>
        <begin position="131"/>
        <end position="163"/>
    </location>
</feature>
<keyword evidence="3" id="KW-1185">Reference proteome</keyword>
<sequence>MGNCMVTRGRSLFQKNQGKQATKAEPDCQTLSSTSSSNRAVSSKLETTTRCRDHVTVENKLDNDNHDFEAQAIGPKRADESHGASRVMRIRVVVTQSQLSQILKESKNSAFLSSSSAAVQQMLVASAIKMRGTEDSLTSSTRNKQGGGTNGKWRPRLKSISEE</sequence>
<feature type="region of interest" description="Disordered" evidence="1">
    <location>
        <begin position="15"/>
        <end position="84"/>
    </location>
</feature>
<evidence type="ECO:0000313" key="2">
    <source>
        <dbReference type="EMBL" id="KAK1396093.1"/>
    </source>
</evidence>
<evidence type="ECO:0000313" key="3">
    <source>
        <dbReference type="Proteomes" id="UP001237642"/>
    </source>
</evidence>
<feature type="compositionally biased region" description="Polar residues" evidence="1">
    <location>
        <begin position="135"/>
        <end position="144"/>
    </location>
</feature>
<dbReference type="Proteomes" id="UP001237642">
    <property type="component" value="Unassembled WGS sequence"/>
</dbReference>
<protein>
    <submittedName>
        <fullName evidence="2">Uncharacterized protein</fullName>
    </submittedName>
</protein>
<comment type="caution">
    <text evidence="2">The sequence shown here is derived from an EMBL/GenBank/DDBJ whole genome shotgun (WGS) entry which is preliminary data.</text>
</comment>
<reference evidence="2" key="2">
    <citation type="submission" date="2023-05" db="EMBL/GenBank/DDBJ databases">
        <authorList>
            <person name="Schelkunov M.I."/>
        </authorList>
    </citation>
    <scope>NUCLEOTIDE SEQUENCE</scope>
    <source>
        <strain evidence="2">Hsosn_3</strain>
        <tissue evidence="2">Leaf</tissue>
    </source>
</reference>
<accession>A0AAD8N619</accession>
<name>A0AAD8N619_9APIA</name>
<dbReference type="AlphaFoldDB" id="A0AAD8N619"/>
<feature type="compositionally biased region" description="Basic and acidic residues" evidence="1">
    <location>
        <begin position="47"/>
        <end position="69"/>
    </location>
</feature>
<organism evidence="2 3">
    <name type="scientific">Heracleum sosnowskyi</name>
    <dbReference type="NCBI Taxonomy" id="360622"/>
    <lineage>
        <taxon>Eukaryota</taxon>
        <taxon>Viridiplantae</taxon>
        <taxon>Streptophyta</taxon>
        <taxon>Embryophyta</taxon>
        <taxon>Tracheophyta</taxon>
        <taxon>Spermatophyta</taxon>
        <taxon>Magnoliopsida</taxon>
        <taxon>eudicotyledons</taxon>
        <taxon>Gunneridae</taxon>
        <taxon>Pentapetalae</taxon>
        <taxon>asterids</taxon>
        <taxon>campanulids</taxon>
        <taxon>Apiales</taxon>
        <taxon>Apiaceae</taxon>
        <taxon>Apioideae</taxon>
        <taxon>apioid superclade</taxon>
        <taxon>Tordylieae</taxon>
        <taxon>Tordyliinae</taxon>
        <taxon>Heracleum</taxon>
    </lineage>
</organism>
<feature type="compositionally biased region" description="Low complexity" evidence="1">
    <location>
        <begin position="32"/>
        <end position="43"/>
    </location>
</feature>
<proteinExistence type="predicted"/>
<gene>
    <name evidence="2" type="ORF">POM88_005956</name>
</gene>